<dbReference type="AlphaFoldDB" id="D9PVB9"/>
<keyword evidence="2" id="KW-1185">Reference proteome</keyword>
<gene>
    <name evidence="1" type="ordered locus">MTBMA_c05720</name>
</gene>
<dbReference type="SUPFAM" id="SSF55874">
    <property type="entry name" value="ATPase domain of HSP90 chaperone/DNA topoisomerase II/histidine kinase"/>
    <property type="match status" value="1"/>
</dbReference>
<accession>D9PVB9</accession>
<dbReference type="Proteomes" id="UP000000345">
    <property type="component" value="Chromosome"/>
</dbReference>
<dbReference type="KEGG" id="mmg:MTBMA_c05720"/>
<sequence length="49" mass="5561">MGLPENFDLQSTPSMGMQLVRSLTDQLNGNLKVESEGGTRFSIEFRDWK</sequence>
<evidence type="ECO:0000313" key="2">
    <source>
        <dbReference type="Proteomes" id="UP000000345"/>
    </source>
</evidence>
<evidence type="ECO:0000313" key="1">
    <source>
        <dbReference type="EMBL" id="ADL58167.1"/>
    </source>
</evidence>
<dbReference type="InterPro" id="IPR036890">
    <property type="entry name" value="HATPase_C_sf"/>
</dbReference>
<protein>
    <submittedName>
        <fullName evidence="1">Predicted sensory transduction histidine kinase</fullName>
    </submittedName>
</protein>
<organism evidence="1 2">
    <name type="scientific">Methanothermobacter marburgensis (strain ATCC BAA-927 / DSM 2133 / JCM 14651 / NBRC 100331 / OCM 82 / Marburg)</name>
    <name type="common">Methanobacterium thermoautotrophicum</name>
    <dbReference type="NCBI Taxonomy" id="79929"/>
    <lineage>
        <taxon>Archaea</taxon>
        <taxon>Methanobacteriati</taxon>
        <taxon>Methanobacteriota</taxon>
        <taxon>Methanomada group</taxon>
        <taxon>Methanobacteria</taxon>
        <taxon>Methanobacteriales</taxon>
        <taxon>Methanobacteriaceae</taxon>
        <taxon>Methanothermobacter</taxon>
    </lineage>
</organism>
<keyword evidence="1" id="KW-0808">Transferase</keyword>
<dbReference type="GO" id="GO:0016301">
    <property type="term" value="F:kinase activity"/>
    <property type="evidence" value="ECO:0007669"/>
    <property type="project" value="UniProtKB-KW"/>
</dbReference>
<dbReference type="PaxDb" id="79929-MTBMA_c05720"/>
<name>D9PVB9_METTM</name>
<reference evidence="1 2" key="2">
    <citation type="journal article" date="2010" name="J. Bacteriol.">
        <title>Complete genome sequence of Methanothermobacter marburgensis, a methanoarchaeon model organism.</title>
        <authorList>
            <person name="Liesegang H."/>
            <person name="Kaster A.K."/>
            <person name="Wiezer A."/>
            <person name="Goenrich M."/>
            <person name="Wollherr A."/>
            <person name="Seedorf H."/>
            <person name="Gottschalk G."/>
            <person name="Thauer R.K."/>
        </authorList>
    </citation>
    <scope>NUCLEOTIDE SEQUENCE [LARGE SCALE GENOMIC DNA]</scope>
    <source>
        <strain evidence="2">ATCC BAA-927 / DSM 2133 / JCM 14651 / NBRC 100331 / OCM 82 / Marburg</strain>
    </source>
</reference>
<dbReference type="STRING" id="79929.MTBMA_c05720"/>
<dbReference type="Gene3D" id="3.30.565.10">
    <property type="entry name" value="Histidine kinase-like ATPase, C-terminal domain"/>
    <property type="match status" value="1"/>
</dbReference>
<dbReference type="EMBL" id="CP001710">
    <property type="protein sequence ID" value="ADL58167.1"/>
    <property type="molecule type" value="Genomic_DNA"/>
</dbReference>
<proteinExistence type="predicted"/>
<dbReference type="HOGENOM" id="CLU_3130920_0_0_2"/>
<reference key="1">
    <citation type="submission" date="2009-08" db="EMBL/GenBank/DDBJ databases">
        <title>The genome sequence of Methanothermobacter marburgensis.</title>
        <authorList>
            <person name="Kaster A."/>
            <person name="Seedorf H."/>
            <person name="Goenrich M."/>
            <person name="Wiezer A."/>
            <person name="Liesegang H."/>
            <person name="Thauer R."/>
            <person name="Gottschalk G."/>
        </authorList>
    </citation>
    <scope>NUCLEOTIDE SEQUENCE</scope>
    <source>
        <strain>Marburg</strain>
    </source>
</reference>
<keyword evidence="1" id="KW-0418">Kinase</keyword>